<reference evidence="9 10" key="1">
    <citation type="journal article" date="2019" name="Commun. Biol.">
        <title>The bagworm genome reveals a unique fibroin gene that provides high tensile strength.</title>
        <authorList>
            <person name="Kono N."/>
            <person name="Nakamura H."/>
            <person name="Ohtoshi R."/>
            <person name="Tomita M."/>
            <person name="Numata K."/>
            <person name="Arakawa K."/>
        </authorList>
    </citation>
    <scope>NUCLEOTIDE SEQUENCE [LARGE SCALE GENOMIC DNA]</scope>
</reference>
<evidence type="ECO:0000256" key="8">
    <source>
        <dbReference type="SAM" id="Phobius"/>
    </source>
</evidence>
<dbReference type="GO" id="GO:0043025">
    <property type="term" value="C:neuronal cell body"/>
    <property type="evidence" value="ECO:0007669"/>
    <property type="project" value="TreeGrafter"/>
</dbReference>
<name>A0A4C1U800_EUMVA</name>
<evidence type="ECO:0000256" key="6">
    <source>
        <dbReference type="ARBA" id="ARBA00023170"/>
    </source>
</evidence>
<dbReference type="GO" id="GO:0007165">
    <property type="term" value="P:signal transduction"/>
    <property type="evidence" value="ECO:0007669"/>
    <property type="project" value="UniProtKB-KW"/>
</dbReference>
<sequence>MLKCRMDVLNDYLRKHVHENDPNGSKIKITKAMDKVAPLHLKDLGMMYDAMGETCSYINEIFNYQILMTLASTFTYVLATISSSLQYLRTPNKASETLTMIVMWCMKCICTVTTMCLGCDKLASARNDTKVLVNDIIMDYERPPQTRLLAKAFMELTKTWRMKISVYDMFFVDITLILKFISVATTYLIVIIQISHFIK</sequence>
<keyword evidence="7" id="KW-0807">Transducer</keyword>
<evidence type="ECO:0000256" key="1">
    <source>
        <dbReference type="ARBA" id="ARBA00004651"/>
    </source>
</evidence>
<evidence type="ECO:0000313" key="10">
    <source>
        <dbReference type="Proteomes" id="UP000299102"/>
    </source>
</evidence>
<dbReference type="PANTHER" id="PTHR21143">
    <property type="entry name" value="INVERTEBRATE GUSTATORY RECEPTOR"/>
    <property type="match status" value="1"/>
</dbReference>
<dbReference type="GO" id="GO:0030424">
    <property type="term" value="C:axon"/>
    <property type="evidence" value="ECO:0007669"/>
    <property type="project" value="TreeGrafter"/>
</dbReference>
<comment type="subcellular location">
    <subcellularLocation>
        <location evidence="1">Cell membrane</location>
        <topology evidence="1">Multi-pass membrane protein</topology>
    </subcellularLocation>
</comment>
<evidence type="ECO:0000256" key="4">
    <source>
        <dbReference type="ARBA" id="ARBA00022989"/>
    </source>
</evidence>
<keyword evidence="5 8" id="KW-0472">Membrane</keyword>
<keyword evidence="4 8" id="KW-1133">Transmembrane helix</keyword>
<evidence type="ECO:0000256" key="7">
    <source>
        <dbReference type="ARBA" id="ARBA00023224"/>
    </source>
</evidence>
<protein>
    <submittedName>
        <fullName evidence="9">Gustatory receptor 68a</fullName>
    </submittedName>
</protein>
<dbReference type="GO" id="GO:0008049">
    <property type="term" value="P:male courtship behavior"/>
    <property type="evidence" value="ECO:0007669"/>
    <property type="project" value="TreeGrafter"/>
</dbReference>
<keyword evidence="2" id="KW-1003">Cell membrane</keyword>
<dbReference type="OrthoDB" id="7354650at2759"/>
<keyword evidence="6 9" id="KW-0675">Receptor</keyword>
<dbReference type="STRING" id="151549.A0A4C1U800"/>
<dbReference type="AlphaFoldDB" id="A0A4C1U800"/>
<keyword evidence="3 8" id="KW-0812">Transmembrane</keyword>
<feature type="transmembrane region" description="Helical" evidence="8">
    <location>
        <begin position="61"/>
        <end position="81"/>
    </location>
</feature>
<dbReference type="GO" id="GO:0030425">
    <property type="term" value="C:dendrite"/>
    <property type="evidence" value="ECO:0007669"/>
    <property type="project" value="TreeGrafter"/>
</dbReference>
<organism evidence="9 10">
    <name type="scientific">Eumeta variegata</name>
    <name type="common">Bagworm moth</name>
    <name type="synonym">Eumeta japonica</name>
    <dbReference type="NCBI Taxonomy" id="151549"/>
    <lineage>
        <taxon>Eukaryota</taxon>
        <taxon>Metazoa</taxon>
        <taxon>Ecdysozoa</taxon>
        <taxon>Arthropoda</taxon>
        <taxon>Hexapoda</taxon>
        <taxon>Insecta</taxon>
        <taxon>Pterygota</taxon>
        <taxon>Neoptera</taxon>
        <taxon>Endopterygota</taxon>
        <taxon>Lepidoptera</taxon>
        <taxon>Glossata</taxon>
        <taxon>Ditrysia</taxon>
        <taxon>Tineoidea</taxon>
        <taxon>Psychidae</taxon>
        <taxon>Oiketicinae</taxon>
        <taxon>Eumeta</taxon>
    </lineage>
</organism>
<dbReference type="Proteomes" id="UP000299102">
    <property type="component" value="Unassembled WGS sequence"/>
</dbReference>
<dbReference type="GO" id="GO:0050909">
    <property type="term" value="P:sensory perception of taste"/>
    <property type="evidence" value="ECO:0007669"/>
    <property type="project" value="InterPro"/>
</dbReference>
<dbReference type="GO" id="GO:0005886">
    <property type="term" value="C:plasma membrane"/>
    <property type="evidence" value="ECO:0007669"/>
    <property type="project" value="UniProtKB-SubCell"/>
</dbReference>
<dbReference type="GO" id="GO:0007635">
    <property type="term" value="P:chemosensory behavior"/>
    <property type="evidence" value="ECO:0007669"/>
    <property type="project" value="TreeGrafter"/>
</dbReference>
<feature type="transmembrane region" description="Helical" evidence="8">
    <location>
        <begin position="170"/>
        <end position="194"/>
    </location>
</feature>
<accession>A0A4C1U800</accession>
<gene>
    <name evidence="9" type="primary">Gr68a</name>
    <name evidence="9" type="ORF">EVAR_84752_1</name>
</gene>
<proteinExistence type="predicted"/>
<evidence type="ECO:0000256" key="3">
    <source>
        <dbReference type="ARBA" id="ARBA00022692"/>
    </source>
</evidence>
<dbReference type="PANTHER" id="PTHR21143:SF104">
    <property type="entry name" value="GUSTATORY RECEPTOR 8A-RELATED"/>
    <property type="match status" value="1"/>
</dbReference>
<feature type="transmembrane region" description="Helical" evidence="8">
    <location>
        <begin position="101"/>
        <end position="119"/>
    </location>
</feature>
<dbReference type="Pfam" id="PF08395">
    <property type="entry name" value="7tm_7"/>
    <property type="match status" value="1"/>
</dbReference>
<evidence type="ECO:0000256" key="2">
    <source>
        <dbReference type="ARBA" id="ARBA00022475"/>
    </source>
</evidence>
<evidence type="ECO:0000313" key="9">
    <source>
        <dbReference type="EMBL" id="GBP22515.1"/>
    </source>
</evidence>
<keyword evidence="10" id="KW-1185">Reference proteome</keyword>
<evidence type="ECO:0000256" key="5">
    <source>
        <dbReference type="ARBA" id="ARBA00023136"/>
    </source>
</evidence>
<dbReference type="EMBL" id="BGZK01000141">
    <property type="protein sequence ID" value="GBP22515.1"/>
    <property type="molecule type" value="Genomic_DNA"/>
</dbReference>
<dbReference type="InterPro" id="IPR013604">
    <property type="entry name" value="7TM_chemorcpt"/>
</dbReference>
<comment type="caution">
    <text evidence="9">The sequence shown here is derived from an EMBL/GenBank/DDBJ whole genome shotgun (WGS) entry which is preliminary data.</text>
</comment>